<protein>
    <submittedName>
        <fullName evidence="1">Uncharacterized protein</fullName>
    </submittedName>
</protein>
<gene>
    <name evidence="1" type="ORF">AVEN_86386_1</name>
</gene>
<reference evidence="1 2" key="1">
    <citation type="journal article" date="2019" name="Sci. Rep.">
        <title>Orb-weaving spider Araneus ventricosus genome elucidates the spidroin gene catalogue.</title>
        <authorList>
            <person name="Kono N."/>
            <person name="Nakamura H."/>
            <person name="Ohtoshi R."/>
            <person name="Moran D.A.P."/>
            <person name="Shinohara A."/>
            <person name="Yoshida Y."/>
            <person name="Fujiwara M."/>
            <person name="Mori M."/>
            <person name="Tomita M."/>
            <person name="Arakawa K."/>
        </authorList>
    </citation>
    <scope>NUCLEOTIDE SEQUENCE [LARGE SCALE GENOMIC DNA]</scope>
</reference>
<keyword evidence="2" id="KW-1185">Reference proteome</keyword>
<name>A0A4Y2V698_ARAVE</name>
<feature type="non-terminal residue" evidence="1">
    <location>
        <position position="1"/>
    </location>
</feature>
<dbReference type="EMBL" id="BGPR01043449">
    <property type="protein sequence ID" value="GBO20042.1"/>
    <property type="molecule type" value="Genomic_DNA"/>
</dbReference>
<organism evidence="1 2">
    <name type="scientific">Araneus ventricosus</name>
    <name type="common">Orbweaver spider</name>
    <name type="synonym">Epeira ventricosa</name>
    <dbReference type="NCBI Taxonomy" id="182803"/>
    <lineage>
        <taxon>Eukaryota</taxon>
        <taxon>Metazoa</taxon>
        <taxon>Ecdysozoa</taxon>
        <taxon>Arthropoda</taxon>
        <taxon>Chelicerata</taxon>
        <taxon>Arachnida</taxon>
        <taxon>Araneae</taxon>
        <taxon>Araneomorphae</taxon>
        <taxon>Entelegynae</taxon>
        <taxon>Araneoidea</taxon>
        <taxon>Araneidae</taxon>
        <taxon>Araneus</taxon>
    </lineage>
</organism>
<evidence type="ECO:0000313" key="1">
    <source>
        <dbReference type="EMBL" id="GBO20042.1"/>
    </source>
</evidence>
<dbReference type="AlphaFoldDB" id="A0A4Y2V698"/>
<evidence type="ECO:0000313" key="2">
    <source>
        <dbReference type="Proteomes" id="UP000499080"/>
    </source>
</evidence>
<comment type="caution">
    <text evidence="1">The sequence shown here is derived from an EMBL/GenBank/DDBJ whole genome shotgun (WGS) entry which is preliminary data.</text>
</comment>
<dbReference type="Proteomes" id="UP000499080">
    <property type="component" value="Unassembled WGS sequence"/>
</dbReference>
<proteinExistence type="predicted"/>
<sequence length="51" mass="5674">TAALTLGTNKLGDHLPFRLESGDHPSRIQEPVKPIFVAEKRHASDGQRIIR</sequence>
<accession>A0A4Y2V698</accession>